<evidence type="ECO:0000313" key="2">
    <source>
        <dbReference type="Proteomes" id="UP000095488"/>
    </source>
</evidence>
<protein>
    <submittedName>
        <fullName evidence="1">Uncharacterized protein</fullName>
    </submittedName>
</protein>
<comment type="caution">
    <text evidence="1">The sequence shown here is derived from an EMBL/GenBank/DDBJ whole genome shotgun (WGS) entry which is preliminary data.</text>
</comment>
<evidence type="ECO:0000313" key="1">
    <source>
        <dbReference type="EMBL" id="CUN59372.1"/>
    </source>
</evidence>
<dbReference type="Proteomes" id="UP000095488">
    <property type="component" value="Unassembled WGS sequence"/>
</dbReference>
<gene>
    <name evidence="1" type="ORF">ERS852473_00574</name>
</gene>
<keyword evidence="2" id="KW-1185">Reference proteome</keyword>
<name>A0ABP2AQQ4_SARVE</name>
<accession>A0ABP2AQQ4</accession>
<reference evidence="1 2" key="1">
    <citation type="submission" date="2015-09" db="EMBL/GenBank/DDBJ databases">
        <authorList>
            <consortium name="Pathogen Informatics"/>
            <person name="Wu L."/>
            <person name="Ma J."/>
        </authorList>
    </citation>
    <scope>NUCLEOTIDE SEQUENCE [LARGE SCALE GENOMIC DNA]</scope>
    <source>
        <strain evidence="1 2">2789STDY5834858</strain>
    </source>
</reference>
<dbReference type="RefSeq" id="WP_055257462.1">
    <property type="nucleotide sequence ID" value="NZ_BCMV01000055.1"/>
</dbReference>
<sequence length="66" mass="7765">MGFTFKDINGEMYELPYEANANYIETSCEYNEKEDNSLYYVMIDGKAININKETYTAIEIYKNALR</sequence>
<organism evidence="1 2">
    <name type="scientific">Sarcina ventriculi</name>
    <name type="common">Clostridium ventriculi</name>
    <dbReference type="NCBI Taxonomy" id="1267"/>
    <lineage>
        <taxon>Bacteria</taxon>
        <taxon>Bacillati</taxon>
        <taxon>Bacillota</taxon>
        <taxon>Clostridia</taxon>
        <taxon>Eubacteriales</taxon>
        <taxon>Clostridiaceae</taxon>
        <taxon>Sarcina</taxon>
    </lineage>
</organism>
<dbReference type="EMBL" id="CYZR01000002">
    <property type="protein sequence ID" value="CUN59372.1"/>
    <property type="molecule type" value="Genomic_DNA"/>
</dbReference>
<proteinExistence type="predicted"/>